<name>A0A6U2E156_HEMAN</name>
<reference evidence="2" key="1">
    <citation type="submission" date="2021-01" db="EMBL/GenBank/DDBJ databases">
        <authorList>
            <person name="Corre E."/>
            <person name="Pelletier E."/>
            <person name="Niang G."/>
            <person name="Scheremetjew M."/>
            <person name="Finn R."/>
            <person name="Kale V."/>
            <person name="Holt S."/>
            <person name="Cochrane G."/>
            <person name="Meng A."/>
            <person name="Brown T."/>
            <person name="Cohen L."/>
        </authorList>
    </citation>
    <scope>NUCLEOTIDE SEQUENCE</scope>
    <source>
        <strain evidence="2">CCMP644</strain>
    </source>
</reference>
<keyword evidence="1" id="KW-0732">Signal</keyword>
<feature type="signal peptide" evidence="1">
    <location>
        <begin position="1"/>
        <end position="19"/>
    </location>
</feature>
<organism evidence="2">
    <name type="scientific">Hemiselmis andersenii</name>
    <name type="common">Cryptophyte alga</name>
    <dbReference type="NCBI Taxonomy" id="464988"/>
    <lineage>
        <taxon>Eukaryota</taxon>
        <taxon>Cryptophyceae</taxon>
        <taxon>Cryptomonadales</taxon>
        <taxon>Hemiselmidaceae</taxon>
        <taxon>Hemiselmis</taxon>
    </lineage>
</organism>
<accession>A0A6U2E156</accession>
<dbReference type="AlphaFoldDB" id="A0A6U2E156"/>
<evidence type="ECO:0008006" key="3">
    <source>
        <dbReference type="Google" id="ProtNLM"/>
    </source>
</evidence>
<dbReference type="EMBL" id="HBFX01040240">
    <property type="protein sequence ID" value="CAD8973251.1"/>
    <property type="molecule type" value="Transcribed_RNA"/>
</dbReference>
<feature type="chain" id="PRO_5030159944" description="Transmembrane protein" evidence="1">
    <location>
        <begin position="20"/>
        <end position="209"/>
    </location>
</feature>
<gene>
    <name evidence="2" type="ORF">HAND00432_LOCUS24252</name>
</gene>
<protein>
    <recommendedName>
        <fullName evidence="3">Transmembrane protein</fullName>
    </recommendedName>
</protein>
<evidence type="ECO:0000256" key="1">
    <source>
        <dbReference type="SAM" id="SignalP"/>
    </source>
</evidence>
<evidence type="ECO:0000313" key="2">
    <source>
        <dbReference type="EMBL" id="CAD8973251.1"/>
    </source>
</evidence>
<proteinExistence type="predicted"/>
<sequence>MHTGVGWILLLLVFPSVDGFSTPGVRVSRAFSLRSHPLTSRVDNSGSSLQYKCLGSLDADSRASCGRRKHLELSSLARDKTTPPSDASLSLDPKAPLSAKAFDAGAMGGSVGLVQHSTLFYLQYTNQEVQHHKKRLQEAELRNLESMLEPPSLLSKMHVALGGCLEFFCRGILQAMAWMWGVLFGTQRMVRQEVRASASVVPERSGVYK</sequence>